<evidence type="ECO:0000313" key="2">
    <source>
        <dbReference type="EMBL" id="SFV26113.1"/>
    </source>
</evidence>
<organism evidence="2 3">
    <name type="scientific">Hyphomicrobium facile</name>
    <dbReference type="NCBI Taxonomy" id="51670"/>
    <lineage>
        <taxon>Bacteria</taxon>
        <taxon>Pseudomonadati</taxon>
        <taxon>Pseudomonadota</taxon>
        <taxon>Alphaproteobacteria</taxon>
        <taxon>Hyphomicrobiales</taxon>
        <taxon>Hyphomicrobiaceae</taxon>
        <taxon>Hyphomicrobium</taxon>
    </lineage>
</organism>
<protein>
    <submittedName>
        <fullName evidence="2">Uncharacterized protein</fullName>
    </submittedName>
</protein>
<name>A0A1I7MUN5_9HYPH</name>
<keyword evidence="3" id="KW-1185">Reference proteome</keyword>
<dbReference type="AlphaFoldDB" id="A0A1I7MUN5"/>
<dbReference type="EMBL" id="FPCH01000001">
    <property type="protein sequence ID" value="SFV26113.1"/>
    <property type="molecule type" value="Genomic_DNA"/>
</dbReference>
<gene>
    <name evidence="2" type="ORF">SAMN04488557_0331</name>
</gene>
<feature type="region of interest" description="Disordered" evidence="1">
    <location>
        <begin position="19"/>
        <end position="39"/>
    </location>
</feature>
<evidence type="ECO:0000256" key="1">
    <source>
        <dbReference type="SAM" id="MobiDB-lite"/>
    </source>
</evidence>
<dbReference type="Proteomes" id="UP000199423">
    <property type="component" value="Unassembled WGS sequence"/>
</dbReference>
<accession>A0A1I7MUN5</accession>
<dbReference type="OrthoDB" id="7871683at2"/>
<evidence type="ECO:0000313" key="3">
    <source>
        <dbReference type="Proteomes" id="UP000199423"/>
    </source>
</evidence>
<reference evidence="3" key="1">
    <citation type="submission" date="2016-10" db="EMBL/GenBank/DDBJ databases">
        <authorList>
            <person name="Varghese N."/>
            <person name="Submissions S."/>
        </authorList>
    </citation>
    <scope>NUCLEOTIDE SEQUENCE [LARGE SCALE GENOMIC DNA]</scope>
    <source>
        <strain evidence="3">DSM 1565</strain>
    </source>
</reference>
<dbReference type="STRING" id="51670.SAMN04488557_0331"/>
<sequence>MPGLLRPEDLQMIASDAEMEELKREQKLSQSQKQQQRELREAFMSRKVAPEAVERINNAVRIAAQNGHHHLQVITFPSNYCSDGGRRINIADPEWPTSLTGFAKDAFEFYDEQLRPLGYRLRAEIVSFPGGMPGEVALSLVW</sequence>
<proteinExistence type="predicted"/>